<keyword evidence="3" id="KW-0342">GTP-binding</keyword>
<dbReference type="InterPro" id="IPR027417">
    <property type="entry name" value="P-loop_NTPase"/>
</dbReference>
<dbReference type="PROSITE" id="PS51419">
    <property type="entry name" value="RAB"/>
    <property type="match status" value="1"/>
</dbReference>
<dbReference type="PRINTS" id="PR00449">
    <property type="entry name" value="RASTRNSFRMNG"/>
</dbReference>
<dbReference type="SMART" id="SM00175">
    <property type="entry name" value="RAB"/>
    <property type="match status" value="1"/>
</dbReference>
<evidence type="ECO:0000256" key="1">
    <source>
        <dbReference type="ARBA" id="ARBA00006270"/>
    </source>
</evidence>
<keyword evidence="6" id="KW-1185">Reference proteome</keyword>
<gene>
    <name evidence="5" type="ORF">IE077_001046</name>
</gene>
<organism evidence="5 6">
    <name type="scientific">Cardiosporidium cionae</name>
    <dbReference type="NCBI Taxonomy" id="476202"/>
    <lineage>
        <taxon>Eukaryota</taxon>
        <taxon>Sar</taxon>
        <taxon>Alveolata</taxon>
        <taxon>Apicomplexa</taxon>
        <taxon>Aconoidasida</taxon>
        <taxon>Nephromycida</taxon>
        <taxon>Cardiosporidium</taxon>
    </lineage>
</organism>
<dbReference type="SUPFAM" id="SSF52540">
    <property type="entry name" value="P-loop containing nucleoside triphosphate hydrolases"/>
    <property type="match status" value="1"/>
</dbReference>
<dbReference type="SMART" id="SM00173">
    <property type="entry name" value="RAS"/>
    <property type="match status" value="1"/>
</dbReference>
<dbReference type="PANTHER" id="PTHR47980">
    <property type="entry name" value="LD44762P"/>
    <property type="match status" value="1"/>
</dbReference>
<reference evidence="5 6" key="1">
    <citation type="journal article" date="2020" name="bioRxiv">
        <title>Metabolic contributions of an alphaproteobacterial endosymbiont in the apicomplexan Cardiosporidium cionae.</title>
        <authorList>
            <person name="Hunter E.S."/>
            <person name="Paight C.J."/>
            <person name="Lane C.E."/>
        </authorList>
    </citation>
    <scope>NUCLEOTIDE SEQUENCE [LARGE SCALE GENOMIC DNA]</scope>
    <source>
        <strain evidence="5">ESH_2018</strain>
    </source>
</reference>
<dbReference type="Gene3D" id="3.40.50.300">
    <property type="entry name" value="P-loop containing nucleotide triphosphate hydrolases"/>
    <property type="match status" value="1"/>
</dbReference>
<dbReference type="Proteomes" id="UP000823046">
    <property type="component" value="Unassembled WGS sequence"/>
</dbReference>
<dbReference type="PROSITE" id="PS51420">
    <property type="entry name" value="RHO"/>
    <property type="match status" value="1"/>
</dbReference>
<dbReference type="InterPro" id="IPR050305">
    <property type="entry name" value="Small_GTPase_Rab"/>
</dbReference>
<dbReference type="EMBL" id="JADAQX010000085">
    <property type="protein sequence ID" value="KAF8822104.1"/>
    <property type="molecule type" value="Genomic_DNA"/>
</dbReference>
<dbReference type="InterPro" id="IPR001806">
    <property type="entry name" value="Small_GTPase"/>
</dbReference>
<dbReference type="SMART" id="SM00174">
    <property type="entry name" value="RHO"/>
    <property type="match status" value="1"/>
</dbReference>
<accession>A0ABQ7JE05</accession>
<protein>
    <submittedName>
        <fullName evidence="5">Small GTP binding protein rab1a</fullName>
    </submittedName>
</protein>
<proteinExistence type="inferred from homology"/>
<comment type="similarity">
    <text evidence="1">Belongs to the small GTPase superfamily. Rab family.</text>
</comment>
<keyword evidence="4" id="KW-0449">Lipoprotein</keyword>
<evidence type="ECO:0000256" key="2">
    <source>
        <dbReference type="ARBA" id="ARBA00022741"/>
    </source>
</evidence>
<name>A0ABQ7JE05_9APIC</name>
<keyword evidence="2" id="KW-0547">Nucleotide-binding</keyword>
<evidence type="ECO:0000313" key="5">
    <source>
        <dbReference type="EMBL" id="KAF8822104.1"/>
    </source>
</evidence>
<evidence type="ECO:0000313" key="6">
    <source>
        <dbReference type="Proteomes" id="UP000823046"/>
    </source>
</evidence>
<evidence type="ECO:0000256" key="3">
    <source>
        <dbReference type="ARBA" id="ARBA00023134"/>
    </source>
</evidence>
<dbReference type="Pfam" id="PF00071">
    <property type="entry name" value="Ras"/>
    <property type="match status" value="1"/>
</dbReference>
<evidence type="ECO:0000256" key="4">
    <source>
        <dbReference type="ARBA" id="ARBA00023288"/>
    </source>
</evidence>
<dbReference type="InterPro" id="IPR005225">
    <property type="entry name" value="Small_GTP-bd"/>
</dbReference>
<sequence length="157" mass="17923">MQFCEGKFEPSFLLTIGVDFKTKVIKSGGSRLKLQLWDTAGQERFRTITPAYFRSAMGVLLIYDITNTETFNNVKMWMHSVEEQAAPAIQRILVGNKSDLSHNRQVPTERGKNLAAQYGIPFFETSAKHNYSVREAFMSIADAIRVVKYEKFCSRIT</sequence>
<dbReference type="PROSITE" id="PS51421">
    <property type="entry name" value="RAS"/>
    <property type="match status" value="1"/>
</dbReference>
<dbReference type="NCBIfam" id="TIGR00231">
    <property type="entry name" value="small_GTP"/>
    <property type="match status" value="1"/>
</dbReference>
<comment type="caution">
    <text evidence="5">The sequence shown here is derived from an EMBL/GenBank/DDBJ whole genome shotgun (WGS) entry which is preliminary data.</text>
</comment>